<dbReference type="SMART" id="SM00220">
    <property type="entry name" value="S_TKc"/>
    <property type="match status" value="1"/>
</dbReference>
<dbReference type="AlphaFoldDB" id="A0A3B4WVS6"/>
<dbReference type="GeneTree" id="ENSGT00800000124190"/>
<reference evidence="5" key="1">
    <citation type="submission" date="2025-08" db="UniProtKB">
        <authorList>
            <consortium name="Ensembl"/>
        </authorList>
    </citation>
    <scope>IDENTIFICATION</scope>
</reference>
<evidence type="ECO:0000259" key="4">
    <source>
        <dbReference type="PROSITE" id="PS50011"/>
    </source>
</evidence>
<protein>
    <submittedName>
        <fullName evidence="5">Checkpoint kinase 2</fullName>
    </submittedName>
</protein>
<evidence type="ECO:0000256" key="2">
    <source>
        <dbReference type="ARBA" id="ARBA00022840"/>
    </source>
</evidence>
<reference evidence="5" key="2">
    <citation type="submission" date="2025-09" db="UniProtKB">
        <authorList>
            <consortium name="Ensembl"/>
        </authorList>
    </citation>
    <scope>IDENTIFICATION</scope>
</reference>
<evidence type="ECO:0000313" key="5">
    <source>
        <dbReference type="Ensembl" id="ENSSLDP00000007092.1"/>
    </source>
</evidence>
<dbReference type="SUPFAM" id="SSF49879">
    <property type="entry name" value="SMAD/FHA domain"/>
    <property type="match status" value="1"/>
</dbReference>
<dbReference type="PROSITE" id="PS50011">
    <property type="entry name" value="PROTEIN_KINASE_DOM"/>
    <property type="match status" value="1"/>
</dbReference>
<dbReference type="PROSITE" id="PS00108">
    <property type="entry name" value="PROTEIN_KINASE_ST"/>
    <property type="match status" value="1"/>
</dbReference>
<dbReference type="SUPFAM" id="SSF56112">
    <property type="entry name" value="Protein kinase-like (PK-like)"/>
    <property type="match status" value="1"/>
</dbReference>
<dbReference type="InterPro" id="IPR008271">
    <property type="entry name" value="Ser/Thr_kinase_AS"/>
</dbReference>
<dbReference type="Pfam" id="PF00069">
    <property type="entry name" value="Pkinase"/>
    <property type="match status" value="1"/>
</dbReference>
<feature type="compositionally biased region" description="Low complexity" evidence="3">
    <location>
        <begin position="11"/>
        <end position="31"/>
    </location>
</feature>
<name>A0A3B4WVS6_SERLL</name>
<evidence type="ECO:0000256" key="3">
    <source>
        <dbReference type="SAM" id="MobiDB-lite"/>
    </source>
</evidence>
<dbReference type="GO" id="GO:0004672">
    <property type="term" value="F:protein kinase activity"/>
    <property type="evidence" value="ECO:0007669"/>
    <property type="project" value="InterPro"/>
</dbReference>
<dbReference type="Ensembl" id="ENSSLDT00000007317.1">
    <property type="protein sequence ID" value="ENSSLDP00000007092.1"/>
    <property type="gene ID" value="ENSSLDG00000005610.1"/>
</dbReference>
<sequence>MSEEVPLEGDQSLSTQSPSQAQSTQSPSQAQSTQSQYNLTVTCLSARLSLCLSVCQEDSEVFVEDYSNNGTFVDGILIGKDRKLPLVNNAVLSLAEQRNKVFVFIDLMSDDQSSLPKELQEKYLLTRRIGTGVCGEVKLAFERSTCKKFAVKIINKNNFKSEGPCLIKTEDFYHTEDSYYIVLELMEGGELFHKVKSQQQLRESVAKLYFYQMLRAVQYLHSNGIIHRDLKPENVLLSSQDDVCLIKVTDFNQSRILEEAVLMRTLCGTPSYLAPEVFTHASTTGYGLAVDAWSLGVLLFVCLGGYPPFHESFGRQSITDQIVRGEFTMVQSKWKHVSDQAKDVVRKLLVVDPSKRMTIEEALRHPWLQVTNSTCSNFHSKSTLMKDTIKVHYWKCKIRCFWITCQDISISDCL</sequence>
<dbReference type="InterPro" id="IPR008984">
    <property type="entry name" value="SMAD_FHA_dom_sf"/>
</dbReference>
<feature type="domain" description="Protein kinase" evidence="4">
    <location>
        <begin position="123"/>
        <end position="368"/>
    </location>
</feature>
<dbReference type="Gene3D" id="1.10.510.10">
    <property type="entry name" value="Transferase(Phosphotransferase) domain 1"/>
    <property type="match status" value="1"/>
</dbReference>
<dbReference type="GO" id="GO:0005524">
    <property type="term" value="F:ATP binding"/>
    <property type="evidence" value="ECO:0007669"/>
    <property type="project" value="UniProtKB-KW"/>
</dbReference>
<keyword evidence="1" id="KW-0547">Nucleotide-binding</keyword>
<dbReference type="STRING" id="1841481.ENSSLDP00000007092"/>
<dbReference type="FunFam" id="1.10.510.10:FF:000571">
    <property type="entry name" value="Maternal embryonic leucine zipper kinase"/>
    <property type="match status" value="1"/>
</dbReference>
<proteinExistence type="predicted"/>
<organism evidence="5 6">
    <name type="scientific">Seriola lalandi dorsalis</name>
    <dbReference type="NCBI Taxonomy" id="1841481"/>
    <lineage>
        <taxon>Eukaryota</taxon>
        <taxon>Metazoa</taxon>
        <taxon>Chordata</taxon>
        <taxon>Craniata</taxon>
        <taxon>Vertebrata</taxon>
        <taxon>Euteleostomi</taxon>
        <taxon>Actinopterygii</taxon>
        <taxon>Neopterygii</taxon>
        <taxon>Teleostei</taxon>
        <taxon>Neoteleostei</taxon>
        <taxon>Acanthomorphata</taxon>
        <taxon>Carangaria</taxon>
        <taxon>Carangiformes</taxon>
        <taxon>Carangidae</taxon>
        <taxon>Seriola</taxon>
    </lineage>
</organism>
<keyword evidence="2" id="KW-0067">ATP-binding</keyword>
<dbReference type="Proteomes" id="UP000261360">
    <property type="component" value="Unplaced"/>
</dbReference>
<dbReference type="InterPro" id="IPR011009">
    <property type="entry name" value="Kinase-like_dom_sf"/>
</dbReference>
<evidence type="ECO:0000313" key="6">
    <source>
        <dbReference type="Proteomes" id="UP000261360"/>
    </source>
</evidence>
<dbReference type="Gene3D" id="2.60.200.20">
    <property type="match status" value="1"/>
</dbReference>
<dbReference type="InterPro" id="IPR000719">
    <property type="entry name" value="Prot_kinase_dom"/>
</dbReference>
<feature type="region of interest" description="Disordered" evidence="3">
    <location>
        <begin position="1"/>
        <end position="31"/>
    </location>
</feature>
<dbReference type="PANTHER" id="PTHR24347">
    <property type="entry name" value="SERINE/THREONINE-PROTEIN KINASE"/>
    <property type="match status" value="1"/>
</dbReference>
<accession>A0A3B4WVS6</accession>
<keyword evidence="6" id="KW-1185">Reference proteome</keyword>
<evidence type="ECO:0000256" key="1">
    <source>
        <dbReference type="ARBA" id="ARBA00022741"/>
    </source>
</evidence>